<sequence>MKITLDEKTCLKNKLTLQEALIATAVSMGNYKSVFDNMINRHILGIMGQSIDSKWKDVIKNLINAEDERFETLATKVQECFPKQKLMYADGTASPFYFRCNKTEIKNKLKKFLTIYGDVSDEDIIDATKRYVASYASKGYRGMRLAKYFIMKDDRKLMADDEIHVEEISDLATFLENKTEDTPSDIVDGDDWLMNSRN</sequence>
<dbReference type="EMBL" id="BK015552">
    <property type="protein sequence ID" value="DAE12450.1"/>
    <property type="molecule type" value="Genomic_DNA"/>
</dbReference>
<reference evidence="1" key="1">
    <citation type="journal article" date="2021" name="Proc. Natl. Acad. Sci. U.S.A.">
        <title>A Catalog of Tens of Thousands of Viruses from Human Metagenomes Reveals Hidden Associations with Chronic Diseases.</title>
        <authorList>
            <person name="Tisza M.J."/>
            <person name="Buck C.B."/>
        </authorList>
    </citation>
    <scope>NUCLEOTIDE SEQUENCE</scope>
    <source>
        <strain evidence="1">CtjK323</strain>
    </source>
</reference>
<accession>A0A8S5PZV7</accession>
<evidence type="ECO:0000313" key="1">
    <source>
        <dbReference type="EMBL" id="DAE12450.1"/>
    </source>
</evidence>
<name>A0A8S5PZV7_9CAUD</name>
<proteinExistence type="predicted"/>
<organism evidence="1">
    <name type="scientific">CrAss-like virus sp. ctjK323</name>
    <dbReference type="NCBI Taxonomy" id="2825839"/>
    <lineage>
        <taxon>Viruses</taxon>
        <taxon>Duplodnaviria</taxon>
        <taxon>Heunggongvirae</taxon>
        <taxon>Uroviricota</taxon>
        <taxon>Caudoviricetes</taxon>
        <taxon>Crassvirales</taxon>
    </lineage>
</organism>
<protein>
    <submittedName>
        <fullName evidence="1">Uncharacterized protein</fullName>
    </submittedName>
</protein>